<dbReference type="PROSITE" id="PS00107">
    <property type="entry name" value="PROTEIN_KINASE_ATP"/>
    <property type="match status" value="1"/>
</dbReference>
<evidence type="ECO:0000256" key="2">
    <source>
        <dbReference type="ARBA" id="ARBA00012425"/>
    </source>
</evidence>
<evidence type="ECO:0000256" key="4">
    <source>
        <dbReference type="ARBA" id="ARBA00022679"/>
    </source>
</evidence>
<name>A0AAW1UZX0_9CUCU</name>
<dbReference type="GO" id="GO:0005634">
    <property type="term" value="C:nucleus"/>
    <property type="evidence" value="ECO:0007669"/>
    <property type="project" value="TreeGrafter"/>
</dbReference>
<comment type="catalytic activity">
    <reaction evidence="8">
        <text>L-threonyl-[protein] + ATP = O-phospho-L-threonyl-[protein] + ADP + H(+)</text>
        <dbReference type="Rhea" id="RHEA:46608"/>
        <dbReference type="Rhea" id="RHEA-COMP:11060"/>
        <dbReference type="Rhea" id="RHEA-COMP:11605"/>
        <dbReference type="ChEBI" id="CHEBI:15378"/>
        <dbReference type="ChEBI" id="CHEBI:30013"/>
        <dbReference type="ChEBI" id="CHEBI:30616"/>
        <dbReference type="ChEBI" id="CHEBI:61977"/>
        <dbReference type="ChEBI" id="CHEBI:456216"/>
        <dbReference type="EC" id="2.7.11.22"/>
    </reaction>
</comment>
<dbReference type="Proteomes" id="UP001431783">
    <property type="component" value="Unassembled WGS sequence"/>
</dbReference>
<dbReference type="GO" id="GO:0005524">
    <property type="term" value="F:ATP binding"/>
    <property type="evidence" value="ECO:0007669"/>
    <property type="project" value="UniProtKB-UniRule"/>
</dbReference>
<dbReference type="Pfam" id="PF00069">
    <property type="entry name" value="Pkinase"/>
    <property type="match status" value="1"/>
</dbReference>
<comment type="similarity">
    <text evidence="1">Belongs to the protein kinase superfamily. CMGC Ser/Thr protein kinase family. CDC2/CDKX subfamily.</text>
</comment>
<dbReference type="PANTHER" id="PTHR24056:SF472">
    <property type="entry name" value="CYCLIN-DEPENDENT KINASE 4, ISOFORM A"/>
    <property type="match status" value="1"/>
</dbReference>
<feature type="binding site" evidence="10">
    <location>
        <position position="45"/>
    </location>
    <ligand>
        <name>ATP</name>
        <dbReference type="ChEBI" id="CHEBI:30616"/>
    </ligand>
</feature>
<gene>
    <name evidence="12" type="ORF">WA026_017569</name>
</gene>
<feature type="domain" description="Protein kinase" evidence="11">
    <location>
        <begin position="16"/>
        <end position="97"/>
    </location>
</feature>
<dbReference type="InterPro" id="IPR050108">
    <property type="entry name" value="CDK"/>
</dbReference>
<keyword evidence="3" id="KW-0723">Serine/threonine-protein kinase</keyword>
<dbReference type="GO" id="GO:0000082">
    <property type="term" value="P:G1/S transition of mitotic cell cycle"/>
    <property type="evidence" value="ECO:0007669"/>
    <property type="project" value="TreeGrafter"/>
</dbReference>
<evidence type="ECO:0000256" key="1">
    <source>
        <dbReference type="ARBA" id="ARBA00006485"/>
    </source>
</evidence>
<evidence type="ECO:0000256" key="5">
    <source>
        <dbReference type="ARBA" id="ARBA00022741"/>
    </source>
</evidence>
<keyword evidence="5 10" id="KW-0547">Nucleotide-binding</keyword>
<dbReference type="EC" id="2.7.11.22" evidence="2"/>
<keyword evidence="4" id="KW-0808">Transferase</keyword>
<dbReference type="InterPro" id="IPR011009">
    <property type="entry name" value="Kinase-like_dom_sf"/>
</dbReference>
<dbReference type="PROSITE" id="PS50011">
    <property type="entry name" value="PROTEIN_KINASE_DOM"/>
    <property type="match status" value="1"/>
</dbReference>
<keyword evidence="6" id="KW-0418">Kinase</keyword>
<dbReference type="AlphaFoldDB" id="A0AAW1UZX0"/>
<dbReference type="GO" id="GO:0000307">
    <property type="term" value="C:cyclin-dependent protein kinase holoenzyme complex"/>
    <property type="evidence" value="ECO:0007669"/>
    <property type="project" value="TreeGrafter"/>
</dbReference>
<evidence type="ECO:0000256" key="10">
    <source>
        <dbReference type="PROSITE-ProRule" id="PRU10141"/>
    </source>
</evidence>
<dbReference type="SUPFAM" id="SSF56112">
    <property type="entry name" value="Protein kinase-like (PK-like)"/>
    <property type="match status" value="1"/>
</dbReference>
<dbReference type="InterPro" id="IPR017441">
    <property type="entry name" value="Protein_kinase_ATP_BS"/>
</dbReference>
<evidence type="ECO:0000313" key="13">
    <source>
        <dbReference type="Proteomes" id="UP001431783"/>
    </source>
</evidence>
<evidence type="ECO:0000256" key="9">
    <source>
        <dbReference type="ARBA" id="ARBA00048367"/>
    </source>
</evidence>
<dbReference type="GO" id="GO:0010389">
    <property type="term" value="P:regulation of G2/M transition of mitotic cell cycle"/>
    <property type="evidence" value="ECO:0007669"/>
    <property type="project" value="TreeGrafter"/>
</dbReference>
<accession>A0AAW1UZX0</accession>
<keyword evidence="7 10" id="KW-0067">ATP-binding</keyword>
<evidence type="ECO:0000256" key="8">
    <source>
        <dbReference type="ARBA" id="ARBA00047811"/>
    </source>
</evidence>
<reference evidence="12 13" key="1">
    <citation type="submission" date="2023-03" db="EMBL/GenBank/DDBJ databases">
        <title>Genome insight into feeding habits of ladybird beetles.</title>
        <authorList>
            <person name="Li H.-S."/>
            <person name="Huang Y.-H."/>
            <person name="Pang H."/>
        </authorList>
    </citation>
    <scope>NUCLEOTIDE SEQUENCE [LARGE SCALE GENOMIC DNA]</scope>
    <source>
        <strain evidence="12">SYSU_2023b</strain>
        <tissue evidence="12">Whole body</tissue>
    </source>
</reference>
<dbReference type="FunFam" id="3.30.200.20:FF:000124">
    <property type="entry name" value="Cyclin-dependent kinase 4"/>
    <property type="match status" value="1"/>
</dbReference>
<dbReference type="GO" id="GO:0007165">
    <property type="term" value="P:signal transduction"/>
    <property type="evidence" value="ECO:0007669"/>
    <property type="project" value="TreeGrafter"/>
</dbReference>
<proteinExistence type="inferred from homology"/>
<evidence type="ECO:0000313" key="12">
    <source>
        <dbReference type="EMBL" id="KAK9886648.1"/>
    </source>
</evidence>
<dbReference type="InterPro" id="IPR000719">
    <property type="entry name" value="Prot_kinase_dom"/>
</dbReference>
<evidence type="ECO:0000256" key="6">
    <source>
        <dbReference type="ARBA" id="ARBA00022777"/>
    </source>
</evidence>
<dbReference type="GO" id="GO:0004693">
    <property type="term" value="F:cyclin-dependent protein serine/threonine kinase activity"/>
    <property type="evidence" value="ECO:0007669"/>
    <property type="project" value="UniProtKB-EC"/>
</dbReference>
<protein>
    <recommendedName>
        <fullName evidence="2">cyclin-dependent kinase</fullName>
        <ecNumber evidence="2">2.7.11.22</ecNumber>
    </recommendedName>
</protein>
<dbReference type="GO" id="GO:0005737">
    <property type="term" value="C:cytoplasm"/>
    <property type="evidence" value="ECO:0007669"/>
    <property type="project" value="TreeGrafter"/>
</dbReference>
<dbReference type="PANTHER" id="PTHR24056">
    <property type="entry name" value="CELL DIVISION PROTEIN KINASE"/>
    <property type="match status" value="1"/>
</dbReference>
<evidence type="ECO:0000256" key="7">
    <source>
        <dbReference type="ARBA" id="ARBA00022840"/>
    </source>
</evidence>
<dbReference type="Gene3D" id="3.30.200.20">
    <property type="entry name" value="Phosphorylase Kinase, domain 1"/>
    <property type="match status" value="1"/>
</dbReference>
<comment type="catalytic activity">
    <reaction evidence="9">
        <text>L-seryl-[protein] + ATP = O-phospho-L-seryl-[protein] + ADP + H(+)</text>
        <dbReference type="Rhea" id="RHEA:17989"/>
        <dbReference type="Rhea" id="RHEA-COMP:9863"/>
        <dbReference type="Rhea" id="RHEA-COMP:11604"/>
        <dbReference type="ChEBI" id="CHEBI:15378"/>
        <dbReference type="ChEBI" id="CHEBI:29999"/>
        <dbReference type="ChEBI" id="CHEBI:30616"/>
        <dbReference type="ChEBI" id="CHEBI:83421"/>
        <dbReference type="ChEBI" id="CHEBI:456216"/>
        <dbReference type="EC" id="2.7.11.22"/>
    </reaction>
</comment>
<organism evidence="12 13">
    <name type="scientific">Henosepilachna vigintioctopunctata</name>
    <dbReference type="NCBI Taxonomy" id="420089"/>
    <lineage>
        <taxon>Eukaryota</taxon>
        <taxon>Metazoa</taxon>
        <taxon>Ecdysozoa</taxon>
        <taxon>Arthropoda</taxon>
        <taxon>Hexapoda</taxon>
        <taxon>Insecta</taxon>
        <taxon>Pterygota</taxon>
        <taxon>Neoptera</taxon>
        <taxon>Endopterygota</taxon>
        <taxon>Coleoptera</taxon>
        <taxon>Polyphaga</taxon>
        <taxon>Cucujiformia</taxon>
        <taxon>Coccinelloidea</taxon>
        <taxon>Coccinellidae</taxon>
        <taxon>Epilachninae</taxon>
        <taxon>Epilachnini</taxon>
        <taxon>Henosepilachna</taxon>
    </lineage>
</organism>
<evidence type="ECO:0000259" key="11">
    <source>
        <dbReference type="PROSITE" id="PS50011"/>
    </source>
</evidence>
<dbReference type="GO" id="GO:0010468">
    <property type="term" value="P:regulation of gene expression"/>
    <property type="evidence" value="ECO:0007669"/>
    <property type="project" value="TreeGrafter"/>
</dbReference>
<comment type="caution">
    <text evidence="12">The sequence shown here is derived from an EMBL/GenBank/DDBJ whole genome shotgun (WGS) entry which is preliminary data.</text>
</comment>
<sequence length="97" mass="11063">MDYRRSGFSVERNDGYEELFTIGKGAYGTVYKAREKNTGKIVALKKVGVPLTDDGIPKNTLREISLLKQLDTHEHPNIVRLLDICHGQQKEKELVMF</sequence>
<evidence type="ECO:0000256" key="3">
    <source>
        <dbReference type="ARBA" id="ARBA00022527"/>
    </source>
</evidence>
<dbReference type="EMBL" id="JARQZJ010000101">
    <property type="protein sequence ID" value="KAK9886648.1"/>
    <property type="molecule type" value="Genomic_DNA"/>
</dbReference>
<keyword evidence="13" id="KW-1185">Reference proteome</keyword>
<dbReference type="GO" id="GO:0030332">
    <property type="term" value="F:cyclin binding"/>
    <property type="evidence" value="ECO:0007669"/>
    <property type="project" value="TreeGrafter"/>
</dbReference>